<sequence>MWLYFFLFAYKNVYTVAGLCDNSDVFHHYYHNGHIVYGHCGILEWGHICICWDHSILYALIRNGWTTDMALLISACLATLVLYGLTYCCSKDRIFRLMKRMSDYIG</sequence>
<keyword evidence="1" id="KW-0472">Membrane</keyword>
<dbReference type="KEGG" id="aps:CFPG_679"/>
<organism evidence="2 3">
    <name type="scientific">Azobacteroides pseudotrichonymphae genomovar. CFP2</name>
    <dbReference type="NCBI Taxonomy" id="511995"/>
    <lineage>
        <taxon>Bacteria</taxon>
        <taxon>Pseudomonadati</taxon>
        <taxon>Bacteroidota</taxon>
        <taxon>Bacteroidia</taxon>
        <taxon>Bacteroidales</taxon>
        <taxon>Candidatus Azobacteroides</taxon>
    </lineage>
</organism>
<gene>
    <name evidence="2" type="ordered locus">CFPG_679</name>
</gene>
<keyword evidence="1" id="KW-1133">Transmembrane helix</keyword>
<dbReference type="HOGENOM" id="CLU_2091774_0_0_10"/>
<dbReference type="AlphaFoldDB" id="B6YRX0"/>
<protein>
    <submittedName>
        <fullName evidence="2">Uncharacterized protein</fullName>
    </submittedName>
</protein>
<evidence type="ECO:0000313" key="2">
    <source>
        <dbReference type="EMBL" id="BAG83942.1"/>
    </source>
</evidence>
<keyword evidence="1" id="KW-0812">Transmembrane</keyword>
<proteinExistence type="predicted"/>
<name>B6YRX0_AZOPC</name>
<evidence type="ECO:0000256" key="1">
    <source>
        <dbReference type="SAM" id="Phobius"/>
    </source>
</evidence>
<feature type="transmembrane region" description="Helical" evidence="1">
    <location>
        <begin position="69"/>
        <end position="90"/>
    </location>
</feature>
<evidence type="ECO:0000313" key="3">
    <source>
        <dbReference type="Proteomes" id="UP000000723"/>
    </source>
</evidence>
<dbReference type="EMBL" id="AP010656">
    <property type="protein sequence ID" value="BAG83942.1"/>
    <property type="molecule type" value="Genomic_DNA"/>
</dbReference>
<dbReference type="Proteomes" id="UP000000723">
    <property type="component" value="Chromosome"/>
</dbReference>
<reference evidence="3" key="1">
    <citation type="journal article" date="2008" name="Science">
        <title>Genome of an endosymbiont coupling N2 fixation to cellulolysis within RT protist cells in termite gut.</title>
        <authorList>
            <person name="Hongoh Y."/>
            <person name="Sharma V.K."/>
            <person name="Prakash T."/>
            <person name="Noda S."/>
            <person name="Toh H."/>
            <person name="Taylor T.D."/>
            <person name="Kudo T."/>
            <person name="Sakaki Y."/>
            <person name="Toyoda A."/>
            <person name="Hattori M."/>
            <person name="Ohkuma M."/>
        </authorList>
    </citation>
    <scope>NUCLEOTIDE SEQUENCE [LARGE SCALE GENOMIC DNA]</scope>
</reference>
<keyword evidence="3" id="KW-1185">Reference proteome</keyword>
<accession>B6YRX0</accession>